<accession>A0A4R6WGQ2</accession>
<dbReference type="EMBL" id="SNYV01000011">
    <property type="protein sequence ID" value="TDQ79284.1"/>
    <property type="molecule type" value="Genomic_DNA"/>
</dbReference>
<comment type="caution">
    <text evidence="3">The sequence shown here is derived from an EMBL/GenBank/DDBJ whole genome shotgun (WGS) entry which is preliminary data.</text>
</comment>
<sequence length="416" mass="47519">MRNYIAILAMLLFTLAVHAGQTSSALKVGDKIALQKTLKTMDGHTIDFGASKPKIIVLEFFDTYCASCIESMPKLKALQKEMGDKIEIYMTTWQDHKTIEQFYKTNKYLKEKNGILSTIVSDSILHQLFPHKSVPHSVWIMSGEVKAITHADYVKKQYLSELLASAKISVPIKDDFKELESVVENNDFHTGTNNLLGYVELSKYNEQLEQKASVNLDKDAQGRAVAYFNNMDVFGAYLSLWAKIKKPTYLLLPQRIVWNVKDSSNYTYSDSNQQTYQEWIRTHGISYKRVQKPEMDEGSWAKLMLADLDAMLGLEVTWKMKTMPCLVLKRVGENKATAPRGESKLLKVESTSSLTFTIDYSGGYPPTVDEVQEKIAFEVPKYKNLEELNHGLENYGVRFVKELREIEVLEFKERGL</sequence>
<dbReference type="PANTHER" id="PTHR42852:SF17">
    <property type="entry name" value="THIOREDOXIN-LIKE PROTEIN HI_1115"/>
    <property type="match status" value="1"/>
</dbReference>
<dbReference type="InterPro" id="IPR013766">
    <property type="entry name" value="Thioredoxin_domain"/>
</dbReference>
<dbReference type="AlphaFoldDB" id="A0A4R6WGQ2"/>
<dbReference type="Gene3D" id="3.40.30.10">
    <property type="entry name" value="Glutaredoxin"/>
    <property type="match status" value="1"/>
</dbReference>
<dbReference type="InterPro" id="IPR050553">
    <property type="entry name" value="Thioredoxin_ResA/DsbE_sf"/>
</dbReference>
<evidence type="ECO:0000259" key="2">
    <source>
        <dbReference type="PROSITE" id="PS51352"/>
    </source>
</evidence>
<organism evidence="3 4">
    <name type="scientific">Sphingobacterium yanglingense</name>
    <dbReference type="NCBI Taxonomy" id="1437280"/>
    <lineage>
        <taxon>Bacteria</taxon>
        <taxon>Pseudomonadati</taxon>
        <taxon>Bacteroidota</taxon>
        <taxon>Sphingobacteriia</taxon>
        <taxon>Sphingobacteriales</taxon>
        <taxon>Sphingobacteriaceae</taxon>
        <taxon>Sphingobacterium</taxon>
    </lineage>
</organism>
<feature type="signal peptide" evidence="1">
    <location>
        <begin position="1"/>
        <end position="19"/>
    </location>
</feature>
<keyword evidence="4" id="KW-1185">Reference proteome</keyword>
<evidence type="ECO:0000313" key="3">
    <source>
        <dbReference type="EMBL" id="TDQ79284.1"/>
    </source>
</evidence>
<feature type="chain" id="PRO_5020578034" evidence="1">
    <location>
        <begin position="20"/>
        <end position="416"/>
    </location>
</feature>
<evidence type="ECO:0000256" key="1">
    <source>
        <dbReference type="SAM" id="SignalP"/>
    </source>
</evidence>
<keyword evidence="1" id="KW-0732">Signal</keyword>
<evidence type="ECO:0000313" key="4">
    <source>
        <dbReference type="Proteomes" id="UP000295292"/>
    </source>
</evidence>
<gene>
    <name evidence="3" type="ORF">CLV99_0718</name>
</gene>
<dbReference type="PROSITE" id="PS51352">
    <property type="entry name" value="THIOREDOXIN_2"/>
    <property type="match status" value="1"/>
</dbReference>
<dbReference type="SUPFAM" id="SSF52833">
    <property type="entry name" value="Thioredoxin-like"/>
    <property type="match status" value="1"/>
</dbReference>
<feature type="domain" description="Thioredoxin" evidence="2">
    <location>
        <begin position="26"/>
        <end position="164"/>
    </location>
</feature>
<proteinExistence type="predicted"/>
<dbReference type="RefSeq" id="WP_162850008.1">
    <property type="nucleotide sequence ID" value="NZ_SNYV01000011.1"/>
</dbReference>
<dbReference type="PANTHER" id="PTHR42852">
    <property type="entry name" value="THIOL:DISULFIDE INTERCHANGE PROTEIN DSBE"/>
    <property type="match status" value="1"/>
</dbReference>
<dbReference type="InterPro" id="IPR036249">
    <property type="entry name" value="Thioredoxin-like_sf"/>
</dbReference>
<dbReference type="Proteomes" id="UP000295292">
    <property type="component" value="Unassembled WGS sequence"/>
</dbReference>
<name>A0A4R6WGQ2_9SPHI</name>
<reference evidence="3 4" key="1">
    <citation type="submission" date="2019-03" db="EMBL/GenBank/DDBJ databases">
        <title>Genomic Encyclopedia of Archaeal and Bacterial Type Strains, Phase II (KMG-II): from individual species to whole genera.</title>
        <authorList>
            <person name="Goeker M."/>
        </authorList>
    </citation>
    <scope>NUCLEOTIDE SEQUENCE [LARGE SCALE GENOMIC DNA]</scope>
    <source>
        <strain evidence="3 4">DSM 28353</strain>
    </source>
</reference>
<protein>
    <submittedName>
        <fullName evidence="3">AhpC/TSA family protein</fullName>
    </submittedName>
</protein>